<evidence type="ECO:0000256" key="2">
    <source>
        <dbReference type="ARBA" id="ARBA00023125"/>
    </source>
</evidence>
<dbReference type="Pfam" id="PF07729">
    <property type="entry name" value="FCD"/>
    <property type="match status" value="1"/>
</dbReference>
<dbReference type="SUPFAM" id="SSF48008">
    <property type="entry name" value="GntR ligand-binding domain-like"/>
    <property type="match status" value="1"/>
</dbReference>
<keyword evidence="1" id="KW-0805">Transcription regulation</keyword>
<protein>
    <submittedName>
        <fullName evidence="5">FCD domain-containing protein</fullName>
    </submittedName>
</protein>
<dbReference type="GO" id="GO:0003677">
    <property type="term" value="F:DNA binding"/>
    <property type="evidence" value="ECO:0007669"/>
    <property type="project" value="UniProtKB-KW"/>
</dbReference>
<dbReference type="AlphaFoldDB" id="A0A7C2K2R4"/>
<evidence type="ECO:0000313" key="5">
    <source>
        <dbReference type="EMBL" id="HEN28267.1"/>
    </source>
</evidence>
<dbReference type="EMBL" id="DSOL01000182">
    <property type="protein sequence ID" value="HEN28267.1"/>
    <property type="molecule type" value="Genomic_DNA"/>
</dbReference>
<dbReference type="InterPro" id="IPR008920">
    <property type="entry name" value="TF_FadR/GntR_C"/>
</dbReference>
<comment type="caution">
    <text evidence="5">The sequence shown here is derived from an EMBL/GenBank/DDBJ whole genome shotgun (WGS) entry which is preliminary data.</text>
</comment>
<keyword evidence="2" id="KW-0238">DNA-binding</keyword>
<name>A0A7C2K2R4_UNCW3</name>
<feature type="domain" description="GntR C-terminal" evidence="4">
    <location>
        <begin position="7"/>
        <end position="67"/>
    </location>
</feature>
<proteinExistence type="predicted"/>
<sequence length="77" mass="8582">MGDTVIRGGNKKEIIKCETQFHEITYRATKSNVLLETFSRLVDKFQWFRGLALSVPGAALSSLAQHKNAGAYGKERP</sequence>
<gene>
    <name evidence="5" type="ORF">ENQ77_06420</name>
</gene>
<keyword evidence="3" id="KW-0804">Transcription</keyword>
<reference evidence="5" key="1">
    <citation type="journal article" date="2020" name="mSystems">
        <title>Genome- and Community-Level Interaction Insights into Carbon Utilization and Element Cycling Functions of Hydrothermarchaeota in Hydrothermal Sediment.</title>
        <authorList>
            <person name="Zhou Z."/>
            <person name="Liu Y."/>
            <person name="Xu W."/>
            <person name="Pan J."/>
            <person name="Luo Z.H."/>
            <person name="Li M."/>
        </authorList>
    </citation>
    <scope>NUCLEOTIDE SEQUENCE [LARGE SCALE GENOMIC DNA]</scope>
    <source>
        <strain evidence="5">SpSt-34</strain>
    </source>
</reference>
<accession>A0A7C2K2R4</accession>
<evidence type="ECO:0000256" key="3">
    <source>
        <dbReference type="ARBA" id="ARBA00023163"/>
    </source>
</evidence>
<dbReference type="InterPro" id="IPR011711">
    <property type="entry name" value="GntR_C"/>
</dbReference>
<dbReference type="Gene3D" id="1.20.120.530">
    <property type="entry name" value="GntR ligand-binding domain-like"/>
    <property type="match status" value="1"/>
</dbReference>
<organism evidence="5">
    <name type="scientific">candidate division WOR-3 bacterium</name>
    <dbReference type="NCBI Taxonomy" id="2052148"/>
    <lineage>
        <taxon>Bacteria</taxon>
        <taxon>Bacteria division WOR-3</taxon>
    </lineage>
</organism>
<evidence type="ECO:0000256" key="1">
    <source>
        <dbReference type="ARBA" id="ARBA00023015"/>
    </source>
</evidence>
<evidence type="ECO:0000259" key="4">
    <source>
        <dbReference type="Pfam" id="PF07729"/>
    </source>
</evidence>